<dbReference type="PANTHER" id="PTHR14552:SF21">
    <property type="entry name" value="DCTP PYROPHOSPHATASE 1"/>
    <property type="match status" value="1"/>
</dbReference>
<dbReference type="AlphaFoldDB" id="A0A5E4ZAH1"/>
<evidence type="ECO:0000313" key="2">
    <source>
        <dbReference type="EMBL" id="VVE57602.1"/>
    </source>
</evidence>
<dbReference type="Proteomes" id="UP000366819">
    <property type="component" value="Unassembled WGS sequence"/>
</dbReference>
<dbReference type="Pfam" id="PF12643">
    <property type="entry name" value="MazG-like"/>
    <property type="match status" value="1"/>
</dbReference>
<evidence type="ECO:0000313" key="3">
    <source>
        <dbReference type="Proteomes" id="UP000366819"/>
    </source>
</evidence>
<reference evidence="2 3" key="1">
    <citation type="submission" date="2019-08" db="EMBL/GenBank/DDBJ databases">
        <authorList>
            <person name="Peeters C."/>
        </authorList>
    </citation>
    <scope>NUCLEOTIDE SEQUENCE [LARGE SCALE GENOMIC DNA]</scope>
    <source>
        <strain evidence="2 3">LMG 31011</strain>
    </source>
</reference>
<dbReference type="PANTHER" id="PTHR14552">
    <property type="match status" value="1"/>
</dbReference>
<dbReference type="InterPro" id="IPR025984">
    <property type="entry name" value="DCTPP"/>
</dbReference>
<sequence>MSGVAEMARFKDGSGYGERSGALESDGRATRRILQQRATITHFRLSNLMSDAQKTDTADTAHAADAPVSPTGRLIDTTGLRAELQAFADARDWHQYHSPKNLAMALSVEVAELVEIFQWHTEAQANAVMQSSEARHVEQELADITMYLVRLTMVLGIDLNRAVADKLVLNAQKYPATKA</sequence>
<dbReference type="CDD" id="cd11537">
    <property type="entry name" value="NTP-PPase_RS21-C6_like"/>
    <property type="match status" value="1"/>
</dbReference>
<organism evidence="2 3">
    <name type="scientific">Pandoraea aquatica</name>
    <dbReference type="NCBI Taxonomy" id="2508290"/>
    <lineage>
        <taxon>Bacteria</taxon>
        <taxon>Pseudomonadati</taxon>
        <taxon>Pseudomonadota</taxon>
        <taxon>Betaproteobacteria</taxon>
        <taxon>Burkholderiales</taxon>
        <taxon>Burkholderiaceae</taxon>
        <taxon>Pandoraea</taxon>
    </lineage>
</organism>
<protein>
    <submittedName>
        <fullName evidence="2">Nucleotide pyrophosphohydrolase</fullName>
    </submittedName>
</protein>
<gene>
    <name evidence="2" type="ORF">PAQ31011_05235</name>
</gene>
<name>A0A5E4ZAH1_9BURK</name>
<dbReference type="GO" id="GO:0009143">
    <property type="term" value="P:nucleoside triphosphate catabolic process"/>
    <property type="evidence" value="ECO:0007669"/>
    <property type="project" value="InterPro"/>
</dbReference>
<accession>A0A5E4ZAH1</accession>
<dbReference type="SUPFAM" id="SSF101386">
    <property type="entry name" value="all-alpha NTP pyrophosphatases"/>
    <property type="match status" value="1"/>
</dbReference>
<proteinExistence type="predicted"/>
<keyword evidence="3" id="KW-1185">Reference proteome</keyword>
<dbReference type="GO" id="GO:0047429">
    <property type="term" value="F:nucleoside triphosphate diphosphatase activity"/>
    <property type="evidence" value="ECO:0007669"/>
    <property type="project" value="InterPro"/>
</dbReference>
<evidence type="ECO:0000256" key="1">
    <source>
        <dbReference type="SAM" id="MobiDB-lite"/>
    </source>
</evidence>
<keyword evidence="2" id="KW-0378">Hydrolase</keyword>
<feature type="region of interest" description="Disordered" evidence="1">
    <location>
        <begin position="1"/>
        <end position="29"/>
    </location>
</feature>
<dbReference type="Gene3D" id="1.10.287.1080">
    <property type="entry name" value="MazG-like"/>
    <property type="match status" value="1"/>
</dbReference>
<dbReference type="EMBL" id="CABPSN010000013">
    <property type="protein sequence ID" value="VVE57602.1"/>
    <property type="molecule type" value="Genomic_DNA"/>
</dbReference>